<dbReference type="Gene3D" id="3.30.465.10">
    <property type="match status" value="1"/>
</dbReference>
<feature type="transmembrane region" description="Helical" evidence="6">
    <location>
        <begin position="221"/>
        <end position="243"/>
    </location>
</feature>
<dbReference type="PANTHER" id="PTHR42973">
    <property type="entry name" value="BINDING OXIDOREDUCTASE, PUTATIVE (AFU_ORTHOLOGUE AFUA_1G17690)-RELATED"/>
    <property type="match status" value="1"/>
</dbReference>
<keyword evidence="2" id="KW-0285">Flavoprotein</keyword>
<feature type="transmembrane region" description="Helical" evidence="6">
    <location>
        <begin position="27"/>
        <end position="49"/>
    </location>
</feature>
<dbReference type="GeneID" id="34598485"/>
<dbReference type="Pfam" id="PF01565">
    <property type="entry name" value="FAD_binding_4"/>
    <property type="match status" value="1"/>
</dbReference>
<feature type="domain" description="FAD-binding PCMH-type" evidence="7">
    <location>
        <begin position="285"/>
        <end position="461"/>
    </location>
</feature>
<accession>A0A177FE59</accession>
<evidence type="ECO:0000256" key="2">
    <source>
        <dbReference type="ARBA" id="ARBA00022630"/>
    </source>
</evidence>
<evidence type="ECO:0000256" key="6">
    <source>
        <dbReference type="SAM" id="Phobius"/>
    </source>
</evidence>
<sequence>MQGEKTTLLSGRSTEDDQSPSSNVVKIVLFTLTGAIIAFFGAIALVGALRVYRHPERYIPQNTAGQSMRNRAKGITRAILDTIPIVRFTEKTNTELESVELGNAKKANQIHEHVAGQMPKCSGDDSSSATLTELNGAPVLDGERGLRCSICTEDFSIGEQVRLLPCSHKYHPACIDPWLLNGRLNLIDLRIFREYEKGLDFPQSIGRAGVKIRRKGPMLSITIDMCKGWALLLWSTLASVLVADPTFTGFPPCDALIAAGLGDRLIRVGTEAYEQHLESYFCANGRLHPYCFVLPHTAEEVATTVKALASNGSGSGSWHIAVRSGGHHLPATNNIEDGVTIDLSLMNGAKYNATTNIASVQPGGRWKDVYTTLLNNGNVTVVGGRDGNVGVGGFLLGGGMSYYTPRYGLAVNTVAGFQVVLADGSIVEATATENADLWKALRGGGLNFGIVTRFDMEAMLAVDLVSGTSMITADHFDEAADAFVDFTNQMEHHRDDTMLIIHTHDSSIWDGPFILPLRVNTKGDLSTTAFDKVTQIPSVAQTWEQKSLAAAANGVQAAYGTKNAYMTLTFVNEPSVVRKAFSLHDQLASNIAKKVGSENFMASSVLQPFPTYLSNLGLRNGSVGHKAGSENGTMPLDLSFSSGHQAHLGLYHEIMSNVLGIERNGVNAVVWTVFVAIKNGQDAALSVARSELMLMTREMKRFQTSDGKAATVDYLYANYADMTQDPLGSYGPENVAFMKEVARKYDPEGFWQKRVPGGFKISRVAG</sequence>
<dbReference type="EMBL" id="LVKK01000016">
    <property type="protein sequence ID" value="OAG42438.1"/>
    <property type="molecule type" value="Genomic_DNA"/>
</dbReference>
<reference evidence="8 9" key="1">
    <citation type="submission" date="2016-03" db="EMBL/GenBank/DDBJ databases">
        <title>Draft genome sequence of the Fonsecaea monophora CBS 269.37.</title>
        <authorList>
            <person name="Bombassaro A."/>
            <person name="Vinicius W.A."/>
            <person name="De Hoog S."/>
            <person name="Sun J."/>
            <person name="Souza E.M."/>
            <person name="Raittz R.T."/>
            <person name="Costa F."/>
            <person name="Leao A.C."/>
            <person name="Tadra-Sfeir M.Z."/>
            <person name="Baura V."/>
            <person name="Balsanelli E."/>
            <person name="Pedrosa F.O."/>
            <person name="Moreno L.F."/>
            <person name="Steffens M.B."/>
            <person name="Xi L."/>
            <person name="Bocca A.L."/>
            <person name="Felipe M.S."/>
            <person name="Teixeira M."/>
            <person name="Telles Filho F.Q."/>
            <person name="Azevedo C.M."/>
            <person name="Gomes R."/>
            <person name="Vicente V.A."/>
        </authorList>
    </citation>
    <scope>NUCLEOTIDE SEQUENCE [LARGE SCALE GENOMIC DNA]</scope>
    <source>
        <strain evidence="8 9">CBS 269.37</strain>
    </source>
</reference>
<dbReference type="Pfam" id="PF17123">
    <property type="entry name" value="zf-RING_11"/>
    <property type="match status" value="1"/>
</dbReference>
<keyword evidence="9" id="KW-1185">Reference proteome</keyword>
<keyword evidence="3" id="KW-0274">FAD</keyword>
<dbReference type="Proteomes" id="UP000077002">
    <property type="component" value="Unassembled WGS sequence"/>
</dbReference>
<dbReference type="SUPFAM" id="SSF56176">
    <property type="entry name" value="FAD-binding/transporter-associated domain-like"/>
    <property type="match status" value="1"/>
</dbReference>
<keyword evidence="6" id="KW-0812">Transmembrane</keyword>
<keyword evidence="6" id="KW-0472">Membrane</keyword>
<feature type="region of interest" description="Disordered" evidence="5">
    <location>
        <begin position="1"/>
        <end position="20"/>
    </location>
</feature>
<dbReference type="GO" id="GO:0016491">
    <property type="term" value="F:oxidoreductase activity"/>
    <property type="evidence" value="ECO:0007669"/>
    <property type="project" value="UniProtKB-KW"/>
</dbReference>
<comment type="similarity">
    <text evidence="1">Belongs to the oxygen-dependent FAD-linked oxidoreductase family.</text>
</comment>
<dbReference type="PROSITE" id="PS51387">
    <property type="entry name" value="FAD_PCMH"/>
    <property type="match status" value="1"/>
</dbReference>
<keyword evidence="4" id="KW-0560">Oxidoreductase</keyword>
<feature type="compositionally biased region" description="Polar residues" evidence="5">
    <location>
        <begin position="1"/>
        <end position="12"/>
    </location>
</feature>
<dbReference type="InterPro" id="IPR050416">
    <property type="entry name" value="FAD-linked_Oxidoreductase"/>
</dbReference>
<dbReference type="InterPro" id="IPR016169">
    <property type="entry name" value="FAD-bd_PCMH_sub2"/>
</dbReference>
<gene>
    <name evidence="8" type="ORF">AYO21_03314</name>
</gene>
<proteinExistence type="inferred from homology"/>
<evidence type="ECO:0000313" key="8">
    <source>
        <dbReference type="EMBL" id="OAG42438.1"/>
    </source>
</evidence>
<protein>
    <recommendedName>
        <fullName evidence="7">FAD-binding PCMH-type domain-containing protein</fullName>
    </recommendedName>
</protein>
<keyword evidence="6" id="KW-1133">Transmembrane helix</keyword>
<name>A0A177FE59_9EURO</name>
<evidence type="ECO:0000256" key="1">
    <source>
        <dbReference type="ARBA" id="ARBA00005466"/>
    </source>
</evidence>
<dbReference type="OrthoDB" id="8062037at2759"/>
<dbReference type="AlphaFoldDB" id="A0A177FE59"/>
<comment type="caution">
    <text evidence="8">The sequence shown here is derived from an EMBL/GenBank/DDBJ whole genome shotgun (WGS) entry which is preliminary data.</text>
</comment>
<dbReference type="CDD" id="cd16454">
    <property type="entry name" value="RING-H2_PA-TM-RING"/>
    <property type="match status" value="1"/>
</dbReference>
<evidence type="ECO:0000256" key="5">
    <source>
        <dbReference type="SAM" id="MobiDB-lite"/>
    </source>
</evidence>
<dbReference type="InterPro" id="IPR036318">
    <property type="entry name" value="FAD-bd_PCMH-like_sf"/>
</dbReference>
<dbReference type="InterPro" id="IPR001841">
    <property type="entry name" value="Znf_RING"/>
</dbReference>
<dbReference type="InterPro" id="IPR013083">
    <property type="entry name" value="Znf_RING/FYVE/PHD"/>
</dbReference>
<dbReference type="PANTHER" id="PTHR42973:SF53">
    <property type="entry name" value="FAD-BINDING PCMH-TYPE DOMAIN-CONTAINING PROTEIN-RELATED"/>
    <property type="match status" value="1"/>
</dbReference>
<organism evidence="8 9">
    <name type="scientific">Fonsecaea monophora</name>
    <dbReference type="NCBI Taxonomy" id="254056"/>
    <lineage>
        <taxon>Eukaryota</taxon>
        <taxon>Fungi</taxon>
        <taxon>Dikarya</taxon>
        <taxon>Ascomycota</taxon>
        <taxon>Pezizomycotina</taxon>
        <taxon>Eurotiomycetes</taxon>
        <taxon>Chaetothyriomycetidae</taxon>
        <taxon>Chaetothyriales</taxon>
        <taxon>Herpotrichiellaceae</taxon>
        <taxon>Fonsecaea</taxon>
    </lineage>
</organism>
<dbReference type="GO" id="GO:0071949">
    <property type="term" value="F:FAD binding"/>
    <property type="evidence" value="ECO:0007669"/>
    <property type="project" value="InterPro"/>
</dbReference>
<evidence type="ECO:0000256" key="4">
    <source>
        <dbReference type="ARBA" id="ARBA00023002"/>
    </source>
</evidence>
<dbReference type="InterPro" id="IPR006094">
    <property type="entry name" value="Oxid_FAD_bind_N"/>
</dbReference>
<evidence type="ECO:0000313" key="9">
    <source>
        <dbReference type="Proteomes" id="UP000077002"/>
    </source>
</evidence>
<dbReference type="RefSeq" id="XP_022514390.1">
    <property type="nucleotide sequence ID" value="XM_022653288.1"/>
</dbReference>
<evidence type="ECO:0000256" key="3">
    <source>
        <dbReference type="ARBA" id="ARBA00022827"/>
    </source>
</evidence>
<dbReference type="InterPro" id="IPR016166">
    <property type="entry name" value="FAD-bd_PCMH"/>
</dbReference>
<dbReference type="Gene3D" id="3.30.40.10">
    <property type="entry name" value="Zinc/RING finger domain, C3HC4 (zinc finger)"/>
    <property type="match status" value="1"/>
</dbReference>
<dbReference type="SUPFAM" id="SSF57850">
    <property type="entry name" value="RING/U-box"/>
    <property type="match status" value="1"/>
</dbReference>
<evidence type="ECO:0000259" key="7">
    <source>
        <dbReference type="PROSITE" id="PS51387"/>
    </source>
</evidence>